<keyword evidence="2" id="KW-1185">Reference proteome</keyword>
<dbReference type="InterPro" id="IPR036291">
    <property type="entry name" value="NAD(P)-bd_dom_sf"/>
</dbReference>
<dbReference type="PANTHER" id="PTHR47711:SF2">
    <property type="entry name" value="PROTEIN PLASTID TRANSCRIPTIONALLY ACTIVE 16, CHLOROPLASTIC"/>
    <property type="match status" value="1"/>
</dbReference>
<name>A0ABY8UII1_TETOB</name>
<sequence>MKLTVNPVKAPAAPGLRQSVVQPFRPGQCSRRRVAIRSEAGKSGTFTLGGGGSSKGGLGGLLGTITRSIGTLSTKATAPKKGPKDPRTVFLAGATGRLGARVLRELLDAGFKVRAGARDVDAAKSNTEIAVQFGLLAPEQLQRLQWVNFDLEEPEGMAAAIGSASRVSL</sequence>
<protein>
    <recommendedName>
        <fullName evidence="3">NAD(P)-binding domain-containing protein</fullName>
    </recommendedName>
</protein>
<dbReference type="PANTHER" id="PTHR47711">
    <property type="entry name" value="PROTEIN PLASTID TRANSCRIPTIONALLY ACTIVE 16, CHLOROPLASTIC"/>
    <property type="match status" value="1"/>
</dbReference>
<evidence type="ECO:0000313" key="1">
    <source>
        <dbReference type="EMBL" id="WIA19428.1"/>
    </source>
</evidence>
<evidence type="ECO:0008006" key="3">
    <source>
        <dbReference type="Google" id="ProtNLM"/>
    </source>
</evidence>
<organism evidence="1 2">
    <name type="scientific">Tetradesmus obliquus</name>
    <name type="common">Green alga</name>
    <name type="synonym">Acutodesmus obliquus</name>
    <dbReference type="NCBI Taxonomy" id="3088"/>
    <lineage>
        <taxon>Eukaryota</taxon>
        <taxon>Viridiplantae</taxon>
        <taxon>Chlorophyta</taxon>
        <taxon>core chlorophytes</taxon>
        <taxon>Chlorophyceae</taxon>
        <taxon>CS clade</taxon>
        <taxon>Sphaeropleales</taxon>
        <taxon>Scenedesmaceae</taxon>
        <taxon>Tetradesmus</taxon>
    </lineage>
</organism>
<dbReference type="Gene3D" id="3.40.50.720">
    <property type="entry name" value="NAD(P)-binding Rossmann-like Domain"/>
    <property type="match status" value="1"/>
</dbReference>
<reference evidence="1 2" key="1">
    <citation type="submission" date="2023-05" db="EMBL/GenBank/DDBJ databases">
        <title>A 100% complete, gapless, phased diploid assembly of the Scenedesmus obliquus UTEX 3031 genome.</title>
        <authorList>
            <person name="Biondi T.C."/>
            <person name="Hanschen E.R."/>
            <person name="Kwon T."/>
            <person name="Eng W."/>
            <person name="Kruse C.P.S."/>
            <person name="Koehler S.I."/>
            <person name="Kunde Y."/>
            <person name="Gleasner C.D."/>
            <person name="You Mak K.T."/>
            <person name="Polle J."/>
            <person name="Hovde B.T."/>
            <person name="Starkenburg S.R."/>
        </authorList>
    </citation>
    <scope>NUCLEOTIDE SEQUENCE [LARGE SCALE GENOMIC DNA]</scope>
    <source>
        <strain evidence="1 2">DOE0152z</strain>
    </source>
</reference>
<evidence type="ECO:0000313" key="2">
    <source>
        <dbReference type="Proteomes" id="UP001244341"/>
    </source>
</evidence>
<dbReference type="SUPFAM" id="SSF51735">
    <property type="entry name" value="NAD(P)-binding Rossmann-fold domains"/>
    <property type="match status" value="1"/>
</dbReference>
<dbReference type="Proteomes" id="UP001244341">
    <property type="component" value="Chromosome 10b"/>
</dbReference>
<dbReference type="EMBL" id="CP126217">
    <property type="protein sequence ID" value="WIA19428.1"/>
    <property type="molecule type" value="Genomic_DNA"/>
</dbReference>
<accession>A0ABY8UII1</accession>
<proteinExistence type="predicted"/>
<gene>
    <name evidence="1" type="ORF">OEZ85_004045</name>
</gene>